<evidence type="ECO:0000313" key="3">
    <source>
        <dbReference type="Proteomes" id="UP000237798"/>
    </source>
</evidence>
<reference evidence="2 3" key="1">
    <citation type="submission" date="2018-03" db="EMBL/GenBank/DDBJ databases">
        <title>Genome sequence of Clostridium luticellarii DSM 29923.</title>
        <authorList>
            <person name="Poehlein A."/>
            <person name="Daniel R."/>
        </authorList>
    </citation>
    <scope>NUCLEOTIDE SEQUENCE [LARGE SCALE GENOMIC DNA]</scope>
    <source>
        <strain evidence="2 3">DSM 29923</strain>
    </source>
</reference>
<name>A0A2T0BEM7_9CLOT</name>
<proteinExistence type="predicted"/>
<evidence type="ECO:0000313" key="2">
    <source>
        <dbReference type="EMBL" id="PRR82283.1"/>
    </source>
</evidence>
<dbReference type="PANTHER" id="PTHR43446:SF1">
    <property type="entry name" value="BAND 7 DOMAIN-CONTAINING PROTEIN"/>
    <property type="match status" value="1"/>
</dbReference>
<keyword evidence="1" id="KW-0472">Membrane</keyword>
<keyword evidence="3" id="KW-1185">Reference proteome</keyword>
<feature type="transmembrane region" description="Helical" evidence="1">
    <location>
        <begin position="12"/>
        <end position="34"/>
    </location>
</feature>
<feature type="transmembrane region" description="Helical" evidence="1">
    <location>
        <begin position="46"/>
        <end position="67"/>
    </location>
</feature>
<organism evidence="2 3">
    <name type="scientific">Clostridium luticellarii</name>
    <dbReference type="NCBI Taxonomy" id="1691940"/>
    <lineage>
        <taxon>Bacteria</taxon>
        <taxon>Bacillati</taxon>
        <taxon>Bacillota</taxon>
        <taxon>Clostridia</taxon>
        <taxon>Eubacteriales</taxon>
        <taxon>Clostridiaceae</taxon>
        <taxon>Clostridium</taxon>
    </lineage>
</organism>
<dbReference type="Proteomes" id="UP000237798">
    <property type="component" value="Unassembled WGS sequence"/>
</dbReference>
<gene>
    <name evidence="2" type="ORF">CLLU_29030</name>
</gene>
<dbReference type="AlphaFoldDB" id="A0A2T0BEM7"/>
<accession>A0A2T0BEM7</accession>
<dbReference type="PANTHER" id="PTHR43446">
    <property type="entry name" value="MEMBRANE PROTEIN-RELATED"/>
    <property type="match status" value="1"/>
</dbReference>
<protein>
    <submittedName>
        <fullName evidence="2">Uncharacterized protein</fullName>
    </submittedName>
</protein>
<comment type="caution">
    <text evidence="2">The sequence shown here is derived from an EMBL/GenBank/DDBJ whole genome shotgun (WGS) entry which is preliminary data.</text>
</comment>
<dbReference type="EMBL" id="PVXP01000057">
    <property type="protein sequence ID" value="PRR82283.1"/>
    <property type="molecule type" value="Genomic_DNA"/>
</dbReference>
<keyword evidence="1" id="KW-1133">Transmembrane helix</keyword>
<keyword evidence="1" id="KW-0812">Transmembrane</keyword>
<evidence type="ECO:0000256" key="1">
    <source>
        <dbReference type="SAM" id="Phobius"/>
    </source>
</evidence>
<sequence length="105" mass="11403">MNEKEIQVKSGIKFIWIDLLLLILSIFLFILGAAGLTNSGIFDGVAIILGIVLFLLGCFLVPGFFTLQPNVAAVLTLFGEYRGTVKQAGWIGLTLSIGRKKFLSV</sequence>